<keyword evidence="3" id="KW-1185">Reference proteome</keyword>
<dbReference type="EMBL" id="JAAOYM010000001">
    <property type="protein sequence ID" value="NIJ12072.1"/>
    <property type="molecule type" value="Genomic_DNA"/>
</dbReference>
<keyword evidence="1" id="KW-1133">Transmembrane helix</keyword>
<evidence type="ECO:0000256" key="1">
    <source>
        <dbReference type="SAM" id="Phobius"/>
    </source>
</evidence>
<keyword evidence="1" id="KW-0812">Transmembrane</keyword>
<accession>A0A7X5ZQS2</accession>
<dbReference type="Proteomes" id="UP000545493">
    <property type="component" value="Unassembled WGS sequence"/>
</dbReference>
<dbReference type="RefSeq" id="WP_167170293.1">
    <property type="nucleotide sequence ID" value="NZ_JAAOYM010000001.1"/>
</dbReference>
<sequence length="69" mass="7994">MTQEAEEQQEFSRRRLWAMAVLTVLGLGMWVVSAVTIGVPPLMWFFGGLLLLGGGGYWWAYARYRRRTR</sequence>
<name>A0A7X5ZQS2_9PSEU</name>
<feature type="transmembrane region" description="Helical" evidence="1">
    <location>
        <begin position="43"/>
        <end position="61"/>
    </location>
</feature>
<comment type="caution">
    <text evidence="2">The sequence shown here is derived from an EMBL/GenBank/DDBJ whole genome shotgun (WGS) entry which is preliminary data.</text>
</comment>
<keyword evidence="1" id="KW-0472">Membrane</keyword>
<feature type="transmembrane region" description="Helical" evidence="1">
    <location>
        <begin position="16"/>
        <end position="37"/>
    </location>
</feature>
<organism evidence="2 3">
    <name type="scientific">Saccharomonospora amisosensis</name>
    <dbReference type="NCBI Taxonomy" id="1128677"/>
    <lineage>
        <taxon>Bacteria</taxon>
        <taxon>Bacillati</taxon>
        <taxon>Actinomycetota</taxon>
        <taxon>Actinomycetes</taxon>
        <taxon>Pseudonocardiales</taxon>
        <taxon>Pseudonocardiaceae</taxon>
        <taxon>Saccharomonospora</taxon>
    </lineage>
</organism>
<evidence type="ECO:0000313" key="2">
    <source>
        <dbReference type="EMBL" id="NIJ12072.1"/>
    </source>
</evidence>
<dbReference type="AlphaFoldDB" id="A0A7X5ZQS2"/>
<evidence type="ECO:0000313" key="3">
    <source>
        <dbReference type="Proteomes" id="UP000545493"/>
    </source>
</evidence>
<gene>
    <name evidence="2" type="ORF">FHU38_002416</name>
</gene>
<protein>
    <submittedName>
        <fullName evidence="2">Flp pilus assembly protein TadB</fullName>
    </submittedName>
</protein>
<proteinExistence type="predicted"/>
<reference evidence="2 3" key="1">
    <citation type="submission" date="2020-03" db="EMBL/GenBank/DDBJ databases">
        <title>Sequencing the genomes of 1000 actinobacteria strains.</title>
        <authorList>
            <person name="Klenk H.-P."/>
        </authorList>
    </citation>
    <scope>NUCLEOTIDE SEQUENCE [LARGE SCALE GENOMIC DNA]</scope>
    <source>
        <strain evidence="2 3">DSM 45685</strain>
    </source>
</reference>